<dbReference type="InParanoid" id="W2RSV8"/>
<keyword evidence="3" id="KW-0560">Oxidoreductase</keyword>
<proteinExistence type="inferred from homology"/>
<dbReference type="Proteomes" id="UP000030752">
    <property type="component" value="Unassembled WGS sequence"/>
</dbReference>
<sequence>MAAPARILPRLVARTSSKHDLRFRGTSVAKALQSHRAFSTTTRFSHPSAGTATQPEFPKLTTRTTAALPEFDLTNHTILVSGAARGLGLSMAEALLEAGAKVYALDRLPSDAQSPDFAKIQDRASRLLNTSLHYRQIDVRDAPALNKTIADIAEQDGRLDGLIAAAGIQQETPALEYTAEDALRMMDVNVVGAFMTAQAVAKQMVRLKAGGGGTMAFIASMSGTIANRDLHCAAYNASKAAVVQLARNLASEWGRHGIRVNTISPGYIVTQMVEDLFKTHPERREVWAGQNMLGRVSLPEDYRAAAVFLMGKGSRFMTATDLRIDGGHSAW</sequence>
<name>W2RSV8_CYPE1</name>
<dbReference type="GO" id="GO:0050664">
    <property type="term" value="F:oxidoreductase activity, acting on NAD(P)H, oxygen as acceptor"/>
    <property type="evidence" value="ECO:0007669"/>
    <property type="project" value="TreeGrafter"/>
</dbReference>
<dbReference type="InterPro" id="IPR002347">
    <property type="entry name" value="SDR_fam"/>
</dbReference>
<dbReference type="HOGENOM" id="CLU_010194_1_1_1"/>
<dbReference type="SUPFAM" id="SSF51735">
    <property type="entry name" value="NAD(P)-binding Rossmann-fold domains"/>
    <property type="match status" value="1"/>
</dbReference>
<dbReference type="GO" id="GO:0016616">
    <property type="term" value="F:oxidoreductase activity, acting on the CH-OH group of donors, NAD or NADP as acceptor"/>
    <property type="evidence" value="ECO:0007669"/>
    <property type="project" value="UniProtKB-ARBA"/>
</dbReference>
<dbReference type="STRING" id="1220924.W2RSV8"/>
<reference evidence="4 5" key="1">
    <citation type="submission" date="2013-03" db="EMBL/GenBank/DDBJ databases">
        <title>The Genome Sequence of Phialophora europaea CBS 101466.</title>
        <authorList>
            <consortium name="The Broad Institute Genomics Platform"/>
            <person name="Cuomo C."/>
            <person name="de Hoog S."/>
            <person name="Gorbushina A."/>
            <person name="Walker B."/>
            <person name="Young S.K."/>
            <person name="Zeng Q."/>
            <person name="Gargeya S."/>
            <person name="Fitzgerald M."/>
            <person name="Haas B."/>
            <person name="Abouelleil A."/>
            <person name="Allen A.W."/>
            <person name="Alvarado L."/>
            <person name="Arachchi H.M."/>
            <person name="Berlin A.M."/>
            <person name="Chapman S.B."/>
            <person name="Gainer-Dewar J."/>
            <person name="Goldberg J."/>
            <person name="Griggs A."/>
            <person name="Gujja S."/>
            <person name="Hansen M."/>
            <person name="Howarth C."/>
            <person name="Imamovic A."/>
            <person name="Ireland A."/>
            <person name="Larimer J."/>
            <person name="McCowan C."/>
            <person name="Murphy C."/>
            <person name="Pearson M."/>
            <person name="Poon T.W."/>
            <person name="Priest M."/>
            <person name="Roberts A."/>
            <person name="Saif S."/>
            <person name="Shea T."/>
            <person name="Sisk P."/>
            <person name="Sykes S."/>
            <person name="Wortman J."/>
            <person name="Nusbaum C."/>
            <person name="Birren B."/>
        </authorList>
    </citation>
    <scope>NUCLEOTIDE SEQUENCE [LARGE SCALE GENOMIC DNA]</scope>
    <source>
        <strain evidence="4 5">CBS 101466</strain>
    </source>
</reference>
<dbReference type="AlphaFoldDB" id="W2RSV8"/>
<dbReference type="Gene3D" id="3.40.50.720">
    <property type="entry name" value="NAD(P)-binding Rossmann-like Domain"/>
    <property type="match status" value="1"/>
</dbReference>
<evidence type="ECO:0000313" key="4">
    <source>
        <dbReference type="EMBL" id="ETN38828.1"/>
    </source>
</evidence>
<dbReference type="PROSITE" id="PS00061">
    <property type="entry name" value="ADH_SHORT"/>
    <property type="match status" value="1"/>
</dbReference>
<dbReference type="OrthoDB" id="1669814at2759"/>
<dbReference type="PRINTS" id="PR00081">
    <property type="entry name" value="GDHRDH"/>
</dbReference>
<accession>W2RSV8</accession>
<protein>
    <submittedName>
        <fullName evidence="4">Uncharacterized protein</fullName>
    </submittedName>
</protein>
<dbReference type="GeneID" id="19974206"/>
<evidence type="ECO:0000256" key="2">
    <source>
        <dbReference type="ARBA" id="ARBA00022857"/>
    </source>
</evidence>
<dbReference type="EMBL" id="KB822722">
    <property type="protein sequence ID" value="ETN38828.1"/>
    <property type="molecule type" value="Genomic_DNA"/>
</dbReference>
<dbReference type="Pfam" id="PF13561">
    <property type="entry name" value="adh_short_C2"/>
    <property type="match status" value="1"/>
</dbReference>
<keyword evidence="2" id="KW-0521">NADP</keyword>
<dbReference type="PANTHER" id="PTHR43008">
    <property type="entry name" value="BENZIL REDUCTASE"/>
    <property type="match status" value="1"/>
</dbReference>
<dbReference type="RefSeq" id="XP_008719417.1">
    <property type="nucleotide sequence ID" value="XM_008721195.1"/>
</dbReference>
<evidence type="ECO:0000313" key="5">
    <source>
        <dbReference type="Proteomes" id="UP000030752"/>
    </source>
</evidence>
<comment type="similarity">
    <text evidence="1">Belongs to the short-chain dehydrogenases/reductases (SDR) family.</text>
</comment>
<dbReference type="PANTHER" id="PTHR43008:SF4">
    <property type="entry name" value="CHAIN DEHYDROGENASE, PUTATIVE (AFU_ORTHOLOGUE AFUA_4G08710)-RELATED"/>
    <property type="match status" value="1"/>
</dbReference>
<dbReference type="VEuPathDB" id="FungiDB:HMPREF1541_06867"/>
<evidence type="ECO:0000256" key="3">
    <source>
        <dbReference type="ARBA" id="ARBA00023002"/>
    </source>
</evidence>
<organism evidence="4 5">
    <name type="scientific">Cyphellophora europaea (strain CBS 101466)</name>
    <name type="common">Phialophora europaea</name>
    <dbReference type="NCBI Taxonomy" id="1220924"/>
    <lineage>
        <taxon>Eukaryota</taxon>
        <taxon>Fungi</taxon>
        <taxon>Dikarya</taxon>
        <taxon>Ascomycota</taxon>
        <taxon>Pezizomycotina</taxon>
        <taxon>Eurotiomycetes</taxon>
        <taxon>Chaetothyriomycetidae</taxon>
        <taxon>Chaetothyriales</taxon>
        <taxon>Cyphellophoraceae</taxon>
        <taxon>Cyphellophora</taxon>
    </lineage>
</organism>
<dbReference type="PRINTS" id="PR00080">
    <property type="entry name" value="SDRFAMILY"/>
</dbReference>
<evidence type="ECO:0000256" key="1">
    <source>
        <dbReference type="ARBA" id="ARBA00006484"/>
    </source>
</evidence>
<dbReference type="InterPro" id="IPR036291">
    <property type="entry name" value="NAD(P)-bd_dom_sf"/>
</dbReference>
<dbReference type="eggNOG" id="KOG0725">
    <property type="taxonomic scope" value="Eukaryota"/>
</dbReference>
<dbReference type="FunFam" id="3.40.50.720:FF:000245">
    <property type="entry name" value="Short chain dehydrogenase, putative"/>
    <property type="match status" value="1"/>
</dbReference>
<dbReference type="InterPro" id="IPR020904">
    <property type="entry name" value="Sc_DH/Rdtase_CS"/>
</dbReference>
<gene>
    <name evidence="4" type="ORF">HMPREF1541_06867</name>
</gene>
<keyword evidence="5" id="KW-1185">Reference proteome</keyword>